<name>A0A6C0C660_9ZZZZ</name>
<evidence type="ECO:0000313" key="1">
    <source>
        <dbReference type="EMBL" id="QHS99591.1"/>
    </source>
</evidence>
<accession>A0A6C0C660</accession>
<proteinExistence type="predicted"/>
<dbReference type="EMBL" id="MN739345">
    <property type="protein sequence ID" value="QHS99591.1"/>
    <property type="molecule type" value="Genomic_DNA"/>
</dbReference>
<reference evidence="1" key="1">
    <citation type="journal article" date="2020" name="Nature">
        <title>Giant virus diversity and host interactions through global metagenomics.</title>
        <authorList>
            <person name="Schulz F."/>
            <person name="Roux S."/>
            <person name="Paez-Espino D."/>
            <person name="Jungbluth S."/>
            <person name="Walsh D.A."/>
            <person name="Denef V.J."/>
            <person name="McMahon K.D."/>
            <person name="Konstantinidis K.T."/>
            <person name="Eloe-Fadrosh E.A."/>
            <person name="Kyrpides N.C."/>
            <person name="Woyke T."/>
        </authorList>
    </citation>
    <scope>NUCLEOTIDE SEQUENCE</scope>
    <source>
        <strain evidence="1">GVMAG-M-3300020187-37</strain>
    </source>
</reference>
<protein>
    <submittedName>
        <fullName evidence="1">Uncharacterized protein</fullName>
    </submittedName>
</protein>
<dbReference type="AlphaFoldDB" id="A0A6C0C660"/>
<organism evidence="1">
    <name type="scientific">viral metagenome</name>
    <dbReference type="NCBI Taxonomy" id="1070528"/>
    <lineage>
        <taxon>unclassified sequences</taxon>
        <taxon>metagenomes</taxon>
        <taxon>organismal metagenomes</taxon>
    </lineage>
</organism>
<sequence length="117" mass="14270">MDKYALNIDTKSLKKKISYLNNFNNNYNFLNNINLDNFNVYYDILNNYEDFKLKNIYNYIFYKVDNLNYDNNLPKININENISPEKLNKYLNEYINNDLVKSIIIMNSIQQYYYPIK</sequence>